<gene>
    <name evidence="1" type="ORF">SAMN05660472_02542</name>
</gene>
<sequence length="218" mass="25415">MDRPKKLLIDIEGKNQAAAYYSDENVEVVLAGKNIVPVPKNEQNLKIYKLLKDNCDMIFCTTQNLEEFHFYPVPCFWIFAVDSEGNCFGTIGDMGNMSDDDYPVGYVNHQGMYGKIANNLKDFFELITFYPYWRHIIRYEQMEKPYDMKTISLKNVKNEPQYLVNQREIAKILKLTKNPSSIDLLISNIRSTSEFIVYSSKTEAQMKNTFFDIDCFPE</sequence>
<dbReference type="AlphaFoldDB" id="A0A1G9GZX4"/>
<keyword evidence="2" id="KW-1185">Reference proteome</keyword>
<protein>
    <submittedName>
        <fullName evidence="1">Uncharacterized protein</fullName>
    </submittedName>
</protein>
<dbReference type="STRING" id="393762.SAMN05660472_02542"/>
<proteinExistence type="predicted"/>
<evidence type="ECO:0000313" key="2">
    <source>
        <dbReference type="Proteomes" id="UP000198718"/>
    </source>
</evidence>
<dbReference type="Proteomes" id="UP000198718">
    <property type="component" value="Unassembled WGS sequence"/>
</dbReference>
<dbReference type="OrthoDB" id="1917183at2"/>
<accession>A0A1G9GZX4</accession>
<dbReference type="RefSeq" id="WP_090554135.1">
    <property type="nucleotide sequence ID" value="NZ_FNFP01000007.1"/>
</dbReference>
<name>A0A1G9GZX4_9FIRM</name>
<dbReference type="EMBL" id="FNFP01000007">
    <property type="protein sequence ID" value="SDL06216.1"/>
    <property type="molecule type" value="Genomic_DNA"/>
</dbReference>
<evidence type="ECO:0000313" key="1">
    <source>
        <dbReference type="EMBL" id="SDL06216.1"/>
    </source>
</evidence>
<reference evidence="1 2" key="1">
    <citation type="submission" date="2016-10" db="EMBL/GenBank/DDBJ databases">
        <authorList>
            <person name="de Groot N.N."/>
        </authorList>
    </citation>
    <scope>NUCLEOTIDE SEQUENCE [LARGE SCALE GENOMIC DNA]</scope>
    <source>
        <strain evidence="1 2">DSM 18346</strain>
    </source>
</reference>
<organism evidence="1 2">
    <name type="scientific">Natronincola ferrireducens</name>
    <dbReference type="NCBI Taxonomy" id="393762"/>
    <lineage>
        <taxon>Bacteria</taxon>
        <taxon>Bacillati</taxon>
        <taxon>Bacillota</taxon>
        <taxon>Clostridia</taxon>
        <taxon>Peptostreptococcales</taxon>
        <taxon>Natronincolaceae</taxon>
        <taxon>Natronincola</taxon>
    </lineage>
</organism>